<keyword evidence="7" id="KW-0067">ATP-binding</keyword>
<reference evidence="15" key="1">
    <citation type="submission" date="2023-07" db="EMBL/GenBank/DDBJ databases">
        <title>Genomic Encyclopedia of Type Strains, Phase IV (KMG-IV): sequencing the most valuable type-strain genomes for metagenomic binning, comparative biology and taxonomic classification.</title>
        <authorList>
            <person name="Goeker M."/>
        </authorList>
    </citation>
    <scope>NUCLEOTIDE SEQUENCE</scope>
    <source>
        <strain evidence="15">DSM 24202</strain>
    </source>
</reference>
<evidence type="ECO:0000256" key="12">
    <source>
        <dbReference type="ARBA" id="ARBA00042531"/>
    </source>
</evidence>
<evidence type="ECO:0000256" key="7">
    <source>
        <dbReference type="ARBA" id="ARBA00022840"/>
    </source>
</evidence>
<dbReference type="NCBIfam" id="TIGR00097">
    <property type="entry name" value="HMP-P_kinase"/>
    <property type="match status" value="1"/>
</dbReference>
<comment type="catalytic activity">
    <reaction evidence="13">
        <text>pyridoxal + ATP = pyridoxal 5'-phosphate + ADP + H(+)</text>
        <dbReference type="Rhea" id="RHEA:10224"/>
        <dbReference type="ChEBI" id="CHEBI:15378"/>
        <dbReference type="ChEBI" id="CHEBI:17310"/>
        <dbReference type="ChEBI" id="CHEBI:30616"/>
        <dbReference type="ChEBI" id="CHEBI:456216"/>
        <dbReference type="ChEBI" id="CHEBI:597326"/>
        <dbReference type="EC" id="2.7.1.35"/>
    </reaction>
</comment>
<evidence type="ECO:0000313" key="15">
    <source>
        <dbReference type="EMBL" id="MDQ0288720.1"/>
    </source>
</evidence>
<evidence type="ECO:0000256" key="9">
    <source>
        <dbReference type="ARBA" id="ARBA00042307"/>
    </source>
</evidence>
<dbReference type="GO" id="GO:0005829">
    <property type="term" value="C:cytosol"/>
    <property type="evidence" value="ECO:0007669"/>
    <property type="project" value="TreeGrafter"/>
</dbReference>
<dbReference type="Gene3D" id="3.40.1190.20">
    <property type="match status" value="1"/>
</dbReference>
<evidence type="ECO:0000256" key="8">
    <source>
        <dbReference type="ARBA" id="ARBA00022842"/>
    </source>
</evidence>
<dbReference type="GO" id="GO:0008902">
    <property type="term" value="F:hydroxymethylpyrimidine kinase activity"/>
    <property type="evidence" value="ECO:0007669"/>
    <property type="project" value="TreeGrafter"/>
</dbReference>
<keyword evidence="6 15" id="KW-0418">Kinase</keyword>
<evidence type="ECO:0000313" key="16">
    <source>
        <dbReference type="Proteomes" id="UP001238163"/>
    </source>
</evidence>
<comment type="caution">
    <text evidence="15">The sequence shown here is derived from an EMBL/GenBank/DDBJ whole genome shotgun (WGS) entry which is preliminary data.</text>
</comment>
<dbReference type="InterPro" id="IPR013749">
    <property type="entry name" value="PM/HMP-P_kinase-1"/>
</dbReference>
<dbReference type="CDD" id="cd01169">
    <property type="entry name" value="HMPP_kinase"/>
    <property type="match status" value="1"/>
</dbReference>
<name>A0AAE3VE99_9BACT</name>
<evidence type="ECO:0000256" key="2">
    <source>
        <dbReference type="ARBA" id="ARBA00012104"/>
    </source>
</evidence>
<keyword evidence="5" id="KW-0547">Nucleotide-binding</keyword>
<dbReference type="AlphaFoldDB" id="A0AAE3VE99"/>
<evidence type="ECO:0000259" key="14">
    <source>
        <dbReference type="Pfam" id="PF08543"/>
    </source>
</evidence>
<sequence>MKPRKALTIAGSDCSGGAGIQADLKTFQERDVYGMSVLTVLVAMKPDTWAHVVEPVGLEMIREQYATILPGIGVDAVKTGMLPTVPIIELVGELLAASAVPHLVIDPVMVCKGTSEALFPENTYAMVKHLLPIAEVVTPNAFEAAQLAGMDGISNEQELQDAARRIHDRGVRNVVIKAARIFPDRSLDILFDGRSFQRWEEPRLNSTWTHGAGCTFSACITAELAKGASVPAAVATAHDFVQAALHDAFPLNRHVGPLYHKALAKSGRG</sequence>
<dbReference type="RefSeq" id="WP_307260055.1">
    <property type="nucleotide sequence ID" value="NZ_JAUSVL010000001.1"/>
</dbReference>
<comment type="similarity">
    <text evidence="1">Belongs to the ThiD family.</text>
</comment>
<keyword evidence="16" id="KW-1185">Reference proteome</keyword>
<protein>
    <recommendedName>
        <fullName evidence="2">pyridoxal kinase</fullName>
        <ecNumber evidence="2">2.7.1.35</ecNumber>
    </recommendedName>
    <alternativeName>
        <fullName evidence="10">PN/PL/PM kinase</fullName>
    </alternativeName>
    <alternativeName>
        <fullName evidence="11">Pyridoxal kinase</fullName>
    </alternativeName>
    <alternativeName>
        <fullName evidence="9">Pyridoxamine kinase</fullName>
    </alternativeName>
    <alternativeName>
        <fullName evidence="12">Vitamin B6 kinase</fullName>
    </alternativeName>
</protein>
<evidence type="ECO:0000256" key="6">
    <source>
        <dbReference type="ARBA" id="ARBA00022777"/>
    </source>
</evidence>
<dbReference type="GO" id="GO:0046872">
    <property type="term" value="F:metal ion binding"/>
    <property type="evidence" value="ECO:0007669"/>
    <property type="project" value="UniProtKB-KW"/>
</dbReference>
<dbReference type="Proteomes" id="UP001238163">
    <property type="component" value="Unassembled WGS sequence"/>
</dbReference>
<dbReference type="Pfam" id="PF08543">
    <property type="entry name" value="Phos_pyr_kin"/>
    <property type="match status" value="1"/>
</dbReference>
<keyword evidence="3 15" id="KW-0808">Transferase</keyword>
<keyword evidence="8" id="KW-0460">Magnesium</keyword>
<feature type="domain" description="Pyridoxamine kinase/Phosphomethylpyrimidine kinase" evidence="14">
    <location>
        <begin position="13"/>
        <end position="258"/>
    </location>
</feature>
<evidence type="ECO:0000256" key="13">
    <source>
        <dbReference type="ARBA" id="ARBA00049293"/>
    </source>
</evidence>
<evidence type="ECO:0000256" key="1">
    <source>
        <dbReference type="ARBA" id="ARBA00009879"/>
    </source>
</evidence>
<evidence type="ECO:0000256" key="5">
    <source>
        <dbReference type="ARBA" id="ARBA00022741"/>
    </source>
</evidence>
<accession>A0AAE3VE99</accession>
<dbReference type="GO" id="GO:0008478">
    <property type="term" value="F:pyridoxal kinase activity"/>
    <property type="evidence" value="ECO:0007669"/>
    <property type="project" value="UniProtKB-EC"/>
</dbReference>
<dbReference type="GO" id="GO:0005524">
    <property type="term" value="F:ATP binding"/>
    <property type="evidence" value="ECO:0007669"/>
    <property type="project" value="UniProtKB-KW"/>
</dbReference>
<keyword evidence="4" id="KW-0479">Metal-binding</keyword>
<dbReference type="PANTHER" id="PTHR20858:SF19">
    <property type="entry name" value="PYRIDOXINE KINASE"/>
    <property type="match status" value="1"/>
</dbReference>
<dbReference type="SUPFAM" id="SSF53613">
    <property type="entry name" value="Ribokinase-like"/>
    <property type="match status" value="1"/>
</dbReference>
<evidence type="ECO:0000256" key="11">
    <source>
        <dbReference type="ARBA" id="ARBA00042396"/>
    </source>
</evidence>
<evidence type="ECO:0000256" key="4">
    <source>
        <dbReference type="ARBA" id="ARBA00022723"/>
    </source>
</evidence>
<proteinExistence type="inferred from homology"/>
<gene>
    <name evidence="15" type="ORF">J3R75_000827</name>
</gene>
<organism evidence="15 16">
    <name type="scientific">Oligosphaera ethanolica</name>
    <dbReference type="NCBI Taxonomy" id="760260"/>
    <lineage>
        <taxon>Bacteria</taxon>
        <taxon>Pseudomonadati</taxon>
        <taxon>Lentisphaerota</taxon>
        <taxon>Oligosphaeria</taxon>
        <taxon>Oligosphaerales</taxon>
        <taxon>Oligosphaeraceae</taxon>
        <taxon>Oligosphaera</taxon>
    </lineage>
</organism>
<dbReference type="FunFam" id="3.40.1190.20:FF:000003">
    <property type="entry name" value="Phosphomethylpyrimidine kinase ThiD"/>
    <property type="match status" value="1"/>
</dbReference>
<dbReference type="EMBL" id="JAUSVL010000001">
    <property type="protein sequence ID" value="MDQ0288720.1"/>
    <property type="molecule type" value="Genomic_DNA"/>
</dbReference>
<dbReference type="GO" id="GO:0008972">
    <property type="term" value="F:phosphomethylpyrimidine kinase activity"/>
    <property type="evidence" value="ECO:0007669"/>
    <property type="project" value="InterPro"/>
</dbReference>
<evidence type="ECO:0000256" key="3">
    <source>
        <dbReference type="ARBA" id="ARBA00022679"/>
    </source>
</evidence>
<evidence type="ECO:0000256" key="10">
    <source>
        <dbReference type="ARBA" id="ARBA00042348"/>
    </source>
</evidence>
<dbReference type="InterPro" id="IPR004399">
    <property type="entry name" value="HMP/HMP-P_kinase_dom"/>
</dbReference>
<dbReference type="PANTHER" id="PTHR20858">
    <property type="entry name" value="PHOSPHOMETHYLPYRIMIDINE KINASE"/>
    <property type="match status" value="1"/>
</dbReference>
<dbReference type="InterPro" id="IPR029056">
    <property type="entry name" value="Ribokinase-like"/>
</dbReference>
<dbReference type="EC" id="2.7.1.35" evidence="2"/>
<dbReference type="GO" id="GO:0009228">
    <property type="term" value="P:thiamine biosynthetic process"/>
    <property type="evidence" value="ECO:0007669"/>
    <property type="project" value="InterPro"/>
</dbReference>